<evidence type="ECO:0000313" key="2">
    <source>
        <dbReference type="EMBL" id="MFD1571707.1"/>
    </source>
</evidence>
<comment type="caution">
    <text evidence="2">The sequence shown here is derived from an EMBL/GenBank/DDBJ whole genome shotgun (WGS) entry which is preliminary data.</text>
</comment>
<name>A0ABD6C2Q3_9EURY</name>
<proteinExistence type="predicted"/>
<accession>A0ABD6C2Q3</accession>
<reference evidence="2 3" key="1">
    <citation type="journal article" date="2019" name="Int. J. Syst. Evol. Microbiol.">
        <title>The Global Catalogue of Microorganisms (GCM) 10K type strain sequencing project: providing services to taxonomists for standard genome sequencing and annotation.</title>
        <authorList>
            <consortium name="The Broad Institute Genomics Platform"/>
            <consortium name="The Broad Institute Genome Sequencing Center for Infectious Disease"/>
            <person name="Wu L."/>
            <person name="Ma J."/>
        </authorList>
    </citation>
    <scope>NUCLEOTIDE SEQUENCE [LARGE SCALE GENOMIC DNA]</scope>
    <source>
        <strain evidence="2 3">CGMCC 1.12689</strain>
    </source>
</reference>
<protein>
    <recommendedName>
        <fullName evidence="1">Methanogenesis regulatory protein FilR1 middle domain-containing protein</fullName>
    </recommendedName>
</protein>
<dbReference type="Proteomes" id="UP001597185">
    <property type="component" value="Unassembled WGS sequence"/>
</dbReference>
<dbReference type="AlphaFoldDB" id="A0ABD6C2Q3"/>
<keyword evidence="3" id="KW-1185">Reference proteome</keyword>
<gene>
    <name evidence="2" type="ORF">ACFR9T_14125</name>
</gene>
<dbReference type="EMBL" id="JBHUDB010000011">
    <property type="protein sequence ID" value="MFD1571707.1"/>
    <property type="molecule type" value="Genomic_DNA"/>
</dbReference>
<evidence type="ECO:0000259" key="1">
    <source>
        <dbReference type="Pfam" id="PF08350"/>
    </source>
</evidence>
<evidence type="ECO:0000313" key="3">
    <source>
        <dbReference type="Proteomes" id="UP001597185"/>
    </source>
</evidence>
<feature type="domain" description="Methanogenesis regulatory protein FilR1 middle" evidence="1">
    <location>
        <begin position="68"/>
        <end position="180"/>
    </location>
</feature>
<dbReference type="InterPro" id="IPR013561">
    <property type="entry name" value="FilR1_middle_dom"/>
</dbReference>
<sequence length="195" mass="20410">MADSGPGAVLRSLVARAVDADRETNGEEHWSDDHRIVVTERGGDPEPVDVLSSVVGGTASATGRRQRSIVGVIPRIEVSTVRRLRDALDGTGPDRSVRLVFTGAAAERLSGMSGDVLRAALARHEIEATVHDGDSPIAVLLVGERAVVGLFDEDGLAALLTTDAPEVRSWAAGVCRRYVSAAADASGPPVDPERS</sequence>
<organism evidence="2 3">
    <name type="scientific">Halorubrum laminariae</name>
    <dbReference type="NCBI Taxonomy" id="1433523"/>
    <lineage>
        <taxon>Archaea</taxon>
        <taxon>Methanobacteriati</taxon>
        <taxon>Methanobacteriota</taxon>
        <taxon>Stenosarchaea group</taxon>
        <taxon>Halobacteria</taxon>
        <taxon>Halobacteriales</taxon>
        <taxon>Haloferacaceae</taxon>
        <taxon>Halorubrum</taxon>
    </lineage>
</organism>
<dbReference type="RefSeq" id="WP_256417935.1">
    <property type="nucleotide sequence ID" value="NZ_JANHDL010000003.1"/>
</dbReference>
<dbReference type="Pfam" id="PF08350">
    <property type="entry name" value="FilR1_middle"/>
    <property type="match status" value="1"/>
</dbReference>